<dbReference type="PIRSF" id="PIRSF000138">
    <property type="entry name" value="Al-hdrx_acd_dh"/>
    <property type="match status" value="1"/>
</dbReference>
<feature type="active site" description="Proton acceptor" evidence="6">
    <location>
        <position position="292"/>
    </location>
</feature>
<feature type="binding site" evidence="7">
    <location>
        <position position="125"/>
    </location>
    <ligand>
        <name>FMN</name>
        <dbReference type="ChEBI" id="CHEBI:58210"/>
    </ligand>
</feature>
<dbReference type="AlphaFoldDB" id="A0AAV3TXT2"/>
<feature type="binding site" evidence="7">
    <location>
        <begin position="323"/>
        <end position="327"/>
    </location>
    <ligand>
        <name>FMN</name>
        <dbReference type="ChEBI" id="CHEBI:58210"/>
    </ligand>
</feature>
<dbReference type="FunFam" id="3.20.20.70:FF:000029">
    <property type="entry name" value="L-lactate dehydrogenase"/>
    <property type="match status" value="1"/>
</dbReference>
<evidence type="ECO:0000259" key="8">
    <source>
        <dbReference type="PROSITE" id="PS51349"/>
    </source>
</evidence>
<evidence type="ECO:0000313" key="10">
    <source>
        <dbReference type="Proteomes" id="UP001409585"/>
    </source>
</evidence>
<organism evidence="9 10">
    <name type="scientific">Halioxenophilus aromaticivorans</name>
    <dbReference type="NCBI Taxonomy" id="1306992"/>
    <lineage>
        <taxon>Bacteria</taxon>
        <taxon>Pseudomonadati</taxon>
        <taxon>Pseudomonadota</taxon>
        <taxon>Gammaproteobacteria</taxon>
        <taxon>Alteromonadales</taxon>
        <taxon>Alteromonadaceae</taxon>
        <taxon>Halioxenophilus</taxon>
    </lineage>
</organism>
<feature type="binding site" evidence="7">
    <location>
        <position position="147"/>
    </location>
    <ligand>
        <name>glyoxylate</name>
        <dbReference type="ChEBI" id="CHEBI:36655"/>
    </ligand>
</feature>
<dbReference type="GO" id="GO:0010181">
    <property type="term" value="F:FMN binding"/>
    <property type="evidence" value="ECO:0007669"/>
    <property type="project" value="InterPro"/>
</dbReference>
<feature type="binding site" evidence="7">
    <location>
        <begin position="346"/>
        <end position="347"/>
    </location>
    <ligand>
        <name>FMN</name>
        <dbReference type="ChEBI" id="CHEBI:58210"/>
    </ligand>
</feature>
<sequence length="397" mass="44031">MQTSTTTEKRSLFSWWDLGENLIDISDYQALAKRRLPKFLFDFLEGDAEDGFARSNNAQSLNSVQLMPQRLVDVGEVQTKVDYWQERASMPLVLAPTALTRMFHHQGELAVACAAEKQSVPYVLSTMSSVALEDVYAANPNTWFQLYAYRDRAISQRLIQRVVEQQGRVLCVTLDAFEGGNRQADRRNGLRLPFKASLKHITDAARRPKWSADYLRGEPINLANMKEVQAQADGTSLFEYVASQMNPSLTWDDIHWIRDSFPGTVILKGLLHPQDVLKAKALGVDGVVLSNHGGRQLDHSISGFQALQLLPKGLSNDIKVFIDGEIRRGTDIVKAMCLGAAGCFVGRPYLYGLAAHGQPGVEAILDILNSELVRNLKLIGCASISELNAGLVMARET</sequence>
<evidence type="ECO:0000256" key="4">
    <source>
        <dbReference type="ARBA" id="ARBA00023002"/>
    </source>
</evidence>
<evidence type="ECO:0000256" key="3">
    <source>
        <dbReference type="ARBA" id="ARBA00022643"/>
    </source>
</evidence>
<feature type="binding site" evidence="7">
    <location>
        <begin position="96"/>
        <end position="98"/>
    </location>
    <ligand>
        <name>FMN</name>
        <dbReference type="ChEBI" id="CHEBI:58210"/>
    </ligand>
</feature>
<evidence type="ECO:0000256" key="2">
    <source>
        <dbReference type="ARBA" id="ARBA00022630"/>
    </source>
</evidence>
<feature type="binding site" evidence="7">
    <location>
        <position position="290"/>
    </location>
    <ligand>
        <name>FMN</name>
        <dbReference type="ChEBI" id="CHEBI:58210"/>
    </ligand>
</feature>
<dbReference type="InterPro" id="IPR012133">
    <property type="entry name" value="Alpha-hydoxy_acid_DH_FMN"/>
</dbReference>
<proteinExistence type="inferred from homology"/>
<dbReference type="PANTHER" id="PTHR10578">
    <property type="entry name" value="S -2-HYDROXY-ACID OXIDASE-RELATED"/>
    <property type="match status" value="1"/>
</dbReference>
<comment type="caution">
    <text evidence="9">The sequence shown here is derived from an EMBL/GenBank/DDBJ whole genome shotgun (WGS) entry which is preliminary data.</text>
</comment>
<dbReference type="EMBL" id="BAABLX010000004">
    <property type="protein sequence ID" value="GAA4932560.1"/>
    <property type="molecule type" value="Genomic_DNA"/>
</dbReference>
<reference evidence="10" key="1">
    <citation type="journal article" date="2019" name="Int. J. Syst. Evol. Microbiol.">
        <title>The Global Catalogue of Microorganisms (GCM) 10K type strain sequencing project: providing services to taxonomists for standard genome sequencing and annotation.</title>
        <authorList>
            <consortium name="The Broad Institute Genomics Platform"/>
            <consortium name="The Broad Institute Genome Sequencing Center for Infectious Disease"/>
            <person name="Wu L."/>
            <person name="Ma J."/>
        </authorList>
    </citation>
    <scope>NUCLEOTIDE SEQUENCE [LARGE SCALE GENOMIC DNA]</scope>
    <source>
        <strain evidence="10">JCM 19134</strain>
    </source>
</reference>
<evidence type="ECO:0000256" key="6">
    <source>
        <dbReference type="PIRSR" id="PIRSR000138-1"/>
    </source>
</evidence>
<gene>
    <name evidence="9" type="ORF">GCM10025791_06430</name>
</gene>
<dbReference type="InterPro" id="IPR008259">
    <property type="entry name" value="FMN_hydac_DH_AS"/>
</dbReference>
<feature type="binding site" evidence="7">
    <location>
        <position position="173"/>
    </location>
    <ligand>
        <name>FMN</name>
        <dbReference type="ChEBI" id="CHEBI:58210"/>
    </ligand>
</feature>
<dbReference type="Gene3D" id="3.20.20.70">
    <property type="entry name" value="Aldolase class I"/>
    <property type="match status" value="1"/>
</dbReference>
<dbReference type="InterPro" id="IPR037396">
    <property type="entry name" value="FMN_HAD"/>
</dbReference>
<feature type="binding site" evidence="7">
    <location>
        <position position="292"/>
    </location>
    <ligand>
        <name>glyoxylate</name>
        <dbReference type="ChEBI" id="CHEBI:36655"/>
    </ligand>
</feature>
<dbReference type="InterPro" id="IPR000262">
    <property type="entry name" value="FMN-dep_DH"/>
</dbReference>
<feature type="binding site" evidence="7">
    <location>
        <position position="295"/>
    </location>
    <ligand>
        <name>glyoxylate</name>
        <dbReference type="ChEBI" id="CHEBI:36655"/>
    </ligand>
</feature>
<dbReference type="Proteomes" id="UP001409585">
    <property type="component" value="Unassembled WGS sequence"/>
</dbReference>
<dbReference type="RefSeq" id="WP_345416946.1">
    <property type="nucleotide sequence ID" value="NZ_AP031496.1"/>
</dbReference>
<keyword evidence="2 7" id="KW-0285">Flavoprotein</keyword>
<dbReference type="PROSITE" id="PS00557">
    <property type="entry name" value="FMN_HYDROXY_ACID_DH_1"/>
    <property type="match status" value="1"/>
</dbReference>
<evidence type="ECO:0000256" key="1">
    <source>
        <dbReference type="ARBA" id="ARBA00001917"/>
    </source>
</evidence>
<feature type="binding site" evidence="7">
    <location>
        <position position="182"/>
    </location>
    <ligand>
        <name>glyoxylate</name>
        <dbReference type="ChEBI" id="CHEBI:36655"/>
    </ligand>
</feature>
<name>A0AAV3TXT2_9ALTE</name>
<dbReference type="GO" id="GO:0005886">
    <property type="term" value="C:plasma membrane"/>
    <property type="evidence" value="ECO:0007669"/>
    <property type="project" value="TreeGrafter"/>
</dbReference>
<feature type="domain" description="FMN hydroxy acid dehydrogenase" evidence="8">
    <location>
        <begin position="17"/>
        <end position="397"/>
    </location>
</feature>
<dbReference type="InterPro" id="IPR013785">
    <property type="entry name" value="Aldolase_TIM"/>
</dbReference>
<keyword evidence="4" id="KW-0560">Oxidoreductase</keyword>
<comment type="cofactor">
    <cofactor evidence="1">
        <name>FMN</name>
        <dbReference type="ChEBI" id="CHEBI:58210"/>
    </cofactor>
</comment>
<dbReference type="Pfam" id="PF01070">
    <property type="entry name" value="FMN_dh"/>
    <property type="match status" value="1"/>
</dbReference>
<feature type="binding site" evidence="7">
    <location>
        <position position="145"/>
    </location>
    <ligand>
        <name>FMN</name>
        <dbReference type="ChEBI" id="CHEBI:58210"/>
    </ligand>
</feature>
<dbReference type="SUPFAM" id="SSF51395">
    <property type="entry name" value="FMN-linked oxidoreductases"/>
    <property type="match status" value="1"/>
</dbReference>
<accession>A0AAV3TXT2</accession>
<comment type="similarity">
    <text evidence="5">Belongs to the FMN-dependent alpha-hydroxy acid dehydrogenase family.</text>
</comment>
<feature type="binding site" evidence="7">
    <location>
        <position position="268"/>
    </location>
    <ligand>
        <name>FMN</name>
        <dbReference type="ChEBI" id="CHEBI:58210"/>
    </ligand>
</feature>
<dbReference type="PROSITE" id="PS51349">
    <property type="entry name" value="FMN_HYDROXY_ACID_DH_2"/>
    <property type="match status" value="1"/>
</dbReference>
<evidence type="ECO:0000256" key="5">
    <source>
        <dbReference type="ARBA" id="ARBA00024042"/>
    </source>
</evidence>
<protein>
    <submittedName>
        <fullName evidence="9">Alpha-hydroxy acid oxidase</fullName>
    </submittedName>
</protein>
<dbReference type="PANTHER" id="PTHR10578:SF107">
    <property type="entry name" value="2-HYDROXYACID OXIDASE 1"/>
    <property type="match status" value="1"/>
</dbReference>
<dbReference type="GO" id="GO:0004459">
    <property type="term" value="F:L-lactate dehydrogenase (NAD+) activity"/>
    <property type="evidence" value="ECO:0007669"/>
    <property type="project" value="TreeGrafter"/>
</dbReference>
<dbReference type="GO" id="GO:0009060">
    <property type="term" value="P:aerobic respiration"/>
    <property type="evidence" value="ECO:0007669"/>
    <property type="project" value="TreeGrafter"/>
</dbReference>
<evidence type="ECO:0000313" key="9">
    <source>
        <dbReference type="EMBL" id="GAA4932560.1"/>
    </source>
</evidence>
<keyword evidence="10" id="KW-1185">Reference proteome</keyword>
<keyword evidence="3 7" id="KW-0288">FMN</keyword>
<evidence type="ECO:0000256" key="7">
    <source>
        <dbReference type="PIRSR" id="PIRSR000138-2"/>
    </source>
</evidence>
<dbReference type="CDD" id="cd02809">
    <property type="entry name" value="alpha_hydroxyacid_oxid_FMN"/>
    <property type="match status" value="1"/>
</dbReference>